<evidence type="ECO:0000256" key="2">
    <source>
        <dbReference type="ARBA" id="ARBA00022692"/>
    </source>
</evidence>
<evidence type="ECO:0000313" key="7">
    <source>
        <dbReference type="EMBL" id="KAF2711951.1"/>
    </source>
</evidence>
<dbReference type="Proteomes" id="UP000799428">
    <property type="component" value="Unassembled WGS sequence"/>
</dbReference>
<protein>
    <submittedName>
        <fullName evidence="7">MFS general substrate transporter</fullName>
    </submittedName>
</protein>
<reference evidence="7" key="1">
    <citation type="journal article" date="2020" name="Stud. Mycol.">
        <title>101 Dothideomycetes genomes: a test case for predicting lifestyles and emergence of pathogens.</title>
        <authorList>
            <person name="Haridas S."/>
            <person name="Albert R."/>
            <person name="Binder M."/>
            <person name="Bloem J."/>
            <person name="Labutti K."/>
            <person name="Salamov A."/>
            <person name="Andreopoulos B."/>
            <person name="Baker S."/>
            <person name="Barry K."/>
            <person name="Bills G."/>
            <person name="Bluhm B."/>
            <person name="Cannon C."/>
            <person name="Castanera R."/>
            <person name="Culley D."/>
            <person name="Daum C."/>
            <person name="Ezra D."/>
            <person name="Gonzalez J."/>
            <person name="Henrissat B."/>
            <person name="Kuo A."/>
            <person name="Liang C."/>
            <person name="Lipzen A."/>
            <person name="Lutzoni F."/>
            <person name="Magnuson J."/>
            <person name="Mondo S."/>
            <person name="Nolan M."/>
            <person name="Ohm R."/>
            <person name="Pangilinan J."/>
            <person name="Park H.-J."/>
            <person name="Ramirez L."/>
            <person name="Alfaro M."/>
            <person name="Sun H."/>
            <person name="Tritt A."/>
            <person name="Yoshinaga Y."/>
            <person name="Zwiers L.-H."/>
            <person name="Turgeon B."/>
            <person name="Goodwin S."/>
            <person name="Spatafora J."/>
            <person name="Crous P."/>
            <person name="Grigoriev I."/>
        </authorList>
    </citation>
    <scope>NUCLEOTIDE SEQUENCE</scope>
    <source>
        <strain evidence="7">CBS 279.74</strain>
    </source>
</reference>
<accession>A0A6G1KHR9</accession>
<dbReference type="Pfam" id="PF07690">
    <property type="entry name" value="MFS_1"/>
    <property type="match status" value="1"/>
</dbReference>
<comment type="subcellular location">
    <subcellularLocation>
        <location evidence="1">Membrane</location>
        <topology evidence="1">Multi-pass membrane protein</topology>
    </subcellularLocation>
</comment>
<feature type="transmembrane region" description="Helical" evidence="5">
    <location>
        <begin position="367"/>
        <end position="386"/>
    </location>
</feature>
<dbReference type="GO" id="GO:0005886">
    <property type="term" value="C:plasma membrane"/>
    <property type="evidence" value="ECO:0007669"/>
    <property type="project" value="TreeGrafter"/>
</dbReference>
<feature type="transmembrane region" description="Helical" evidence="5">
    <location>
        <begin position="264"/>
        <end position="283"/>
    </location>
</feature>
<dbReference type="InterPro" id="IPR011701">
    <property type="entry name" value="MFS"/>
</dbReference>
<keyword evidence="4 5" id="KW-0472">Membrane</keyword>
<dbReference type="InterPro" id="IPR020846">
    <property type="entry name" value="MFS_dom"/>
</dbReference>
<dbReference type="AlphaFoldDB" id="A0A6G1KHR9"/>
<feature type="transmembrane region" description="Helical" evidence="5">
    <location>
        <begin position="432"/>
        <end position="451"/>
    </location>
</feature>
<dbReference type="GO" id="GO:0022857">
    <property type="term" value="F:transmembrane transporter activity"/>
    <property type="evidence" value="ECO:0007669"/>
    <property type="project" value="InterPro"/>
</dbReference>
<dbReference type="Gene3D" id="1.20.1250.20">
    <property type="entry name" value="MFS general substrate transporter like domains"/>
    <property type="match status" value="1"/>
</dbReference>
<dbReference type="PANTHER" id="PTHR23501:SF59">
    <property type="entry name" value="MAJOR FACILITATOR SUPERFAMILY (MFS) PROFILE DOMAIN-CONTAINING PROTEIN-RELATED"/>
    <property type="match status" value="1"/>
</dbReference>
<dbReference type="EMBL" id="MU005766">
    <property type="protein sequence ID" value="KAF2711951.1"/>
    <property type="molecule type" value="Genomic_DNA"/>
</dbReference>
<feature type="transmembrane region" description="Helical" evidence="5">
    <location>
        <begin position="340"/>
        <end position="358"/>
    </location>
</feature>
<evidence type="ECO:0000313" key="8">
    <source>
        <dbReference type="Proteomes" id="UP000799428"/>
    </source>
</evidence>
<keyword evidence="8" id="KW-1185">Reference proteome</keyword>
<dbReference type="PRINTS" id="PR01036">
    <property type="entry name" value="TCRTETB"/>
</dbReference>
<feature type="transmembrane region" description="Helical" evidence="5">
    <location>
        <begin position="105"/>
        <end position="128"/>
    </location>
</feature>
<evidence type="ECO:0000256" key="4">
    <source>
        <dbReference type="ARBA" id="ARBA00023136"/>
    </source>
</evidence>
<feature type="transmembrane region" description="Helical" evidence="5">
    <location>
        <begin position="505"/>
        <end position="524"/>
    </location>
</feature>
<feature type="transmembrane region" description="Helical" evidence="5">
    <location>
        <begin position="392"/>
        <end position="411"/>
    </location>
</feature>
<feature type="transmembrane region" description="Helical" evidence="5">
    <location>
        <begin position="193"/>
        <end position="212"/>
    </location>
</feature>
<dbReference type="PANTHER" id="PTHR23501">
    <property type="entry name" value="MAJOR FACILITATOR SUPERFAMILY"/>
    <property type="match status" value="1"/>
</dbReference>
<dbReference type="OrthoDB" id="2351791at2759"/>
<feature type="transmembrane region" description="Helical" evidence="5">
    <location>
        <begin position="163"/>
        <end position="181"/>
    </location>
</feature>
<proteinExistence type="predicted"/>
<sequence>MERRLRSDAQNSVSSIDILKEVEKVKVVVDVVDWRFYSTGVCICLLNLVAAWDATSLSVVLPIIASDLGGSAVQSIWLVLSFLLAAAVCSPLFATLSTIFGRKPLLLTALTLLTCGSFITAVSGRLAGLHLGRTVQGMGAGGIAILSSLIVSDLASAEDRRKWTGILGTMWAIGAVTGPMIGDGLANRSMFRWVFWINLPFCLIAFLILPFFAQLKSASPGAMLPKLKNVDWLGFFLLSGSLVSVLLGLTAAGTNYSWSSFRTILPLQFGCIGLVIFVTWSWFSPFASMISIRGLDITTLITSFCSLVLGTIVFAVLYFLPLYFIVAKPNHSLVGAGIRLLPTTMPLAFFSLLTFFLLNKTKYIRPAIWTAWVLVLISVSLMVLFTRKSGSVVWALAFFSGSGVGVLYPSLHMSSHLTTPEAVDPTTTVTNFTFAQFLGQTFGVAFGFAIFQNEFLTNLTKEESFEYYITSYVQHSTALVTKIPRGEDGSNAAAMADIFVNSLRPVWIVMAAFAGLALVASAFMKEKEVAQSVVPDLNVDQAYVV</sequence>
<feature type="domain" description="Major facilitator superfamily (MFS) profile" evidence="6">
    <location>
        <begin position="39"/>
        <end position="529"/>
    </location>
</feature>
<evidence type="ECO:0000259" key="6">
    <source>
        <dbReference type="PROSITE" id="PS50850"/>
    </source>
</evidence>
<gene>
    <name evidence="7" type="ORF">K504DRAFT_373223</name>
</gene>
<evidence type="ECO:0000256" key="3">
    <source>
        <dbReference type="ARBA" id="ARBA00022989"/>
    </source>
</evidence>
<feature type="transmembrane region" description="Helical" evidence="5">
    <location>
        <begin position="72"/>
        <end position="93"/>
    </location>
</feature>
<keyword evidence="3 5" id="KW-1133">Transmembrane helix</keyword>
<evidence type="ECO:0000256" key="1">
    <source>
        <dbReference type="ARBA" id="ARBA00004141"/>
    </source>
</evidence>
<dbReference type="SUPFAM" id="SSF103473">
    <property type="entry name" value="MFS general substrate transporter"/>
    <property type="match status" value="1"/>
</dbReference>
<name>A0A6G1KHR9_9PLEO</name>
<dbReference type="PROSITE" id="PS50850">
    <property type="entry name" value="MFS"/>
    <property type="match status" value="1"/>
</dbReference>
<keyword evidence="2 5" id="KW-0812">Transmembrane</keyword>
<dbReference type="InterPro" id="IPR036259">
    <property type="entry name" value="MFS_trans_sf"/>
</dbReference>
<organism evidence="7 8">
    <name type="scientific">Pleomassaria siparia CBS 279.74</name>
    <dbReference type="NCBI Taxonomy" id="1314801"/>
    <lineage>
        <taxon>Eukaryota</taxon>
        <taxon>Fungi</taxon>
        <taxon>Dikarya</taxon>
        <taxon>Ascomycota</taxon>
        <taxon>Pezizomycotina</taxon>
        <taxon>Dothideomycetes</taxon>
        <taxon>Pleosporomycetidae</taxon>
        <taxon>Pleosporales</taxon>
        <taxon>Pleomassariaceae</taxon>
        <taxon>Pleomassaria</taxon>
    </lineage>
</organism>
<feature type="transmembrane region" description="Helical" evidence="5">
    <location>
        <begin position="295"/>
        <end position="320"/>
    </location>
</feature>
<feature type="transmembrane region" description="Helical" evidence="5">
    <location>
        <begin position="232"/>
        <end position="252"/>
    </location>
</feature>
<evidence type="ECO:0000256" key="5">
    <source>
        <dbReference type="SAM" id="Phobius"/>
    </source>
</evidence>